<dbReference type="eggNOG" id="ENOG502T9ER">
    <property type="taxonomic scope" value="Eukaryota"/>
</dbReference>
<dbReference type="Bgee" id="ENSCSAG00000015066">
    <property type="expression patterns" value="Expressed in blood and 1 other cell type or tissue"/>
</dbReference>
<accession>A0A0D9RRC8</accession>
<dbReference type="EMBL" id="AQIB01043782">
    <property type="status" value="NOT_ANNOTATED_CDS"/>
    <property type="molecule type" value="Genomic_DNA"/>
</dbReference>
<reference evidence="1" key="2">
    <citation type="submission" date="2025-08" db="UniProtKB">
        <authorList>
            <consortium name="Ensembl"/>
        </authorList>
    </citation>
    <scope>IDENTIFICATION</scope>
</reference>
<reference evidence="1 2" key="1">
    <citation type="submission" date="2014-03" db="EMBL/GenBank/DDBJ databases">
        <authorList>
            <person name="Warren W."/>
            <person name="Wilson R.K."/>
        </authorList>
    </citation>
    <scope>NUCLEOTIDE SEQUENCE</scope>
</reference>
<evidence type="ECO:0000313" key="2">
    <source>
        <dbReference type="Proteomes" id="UP000029965"/>
    </source>
</evidence>
<name>A0A0D9RRC8_CHLSB</name>
<sequence length="32" mass="3348">MKVEGPTTSADSFHPSPAHGHLCSCLGQKQVP</sequence>
<proteinExistence type="predicted"/>
<dbReference type="Proteomes" id="UP000029965">
    <property type="component" value="Chromosome 23"/>
</dbReference>
<evidence type="ECO:0000313" key="1">
    <source>
        <dbReference type="Ensembl" id="ENSCSAP00000011167.1"/>
    </source>
</evidence>
<reference evidence="1" key="3">
    <citation type="submission" date="2025-09" db="UniProtKB">
        <authorList>
            <consortium name="Ensembl"/>
        </authorList>
    </citation>
    <scope>IDENTIFICATION</scope>
</reference>
<protein>
    <submittedName>
        <fullName evidence="1">Uncharacterized protein</fullName>
    </submittedName>
</protein>
<dbReference type="Ensembl" id="ENSCSAT00000013157.1">
    <property type="protein sequence ID" value="ENSCSAP00000011167.1"/>
    <property type="gene ID" value="ENSCSAG00000015066.1"/>
</dbReference>
<keyword evidence="2" id="KW-1185">Reference proteome</keyword>
<dbReference type="AlphaFoldDB" id="A0A0D9RRC8"/>
<organism evidence="1 2">
    <name type="scientific">Chlorocebus sabaeus</name>
    <name type="common">Green monkey</name>
    <name type="synonym">Simia sabaea</name>
    <dbReference type="NCBI Taxonomy" id="60711"/>
    <lineage>
        <taxon>Eukaryota</taxon>
        <taxon>Metazoa</taxon>
        <taxon>Chordata</taxon>
        <taxon>Craniata</taxon>
        <taxon>Vertebrata</taxon>
        <taxon>Euteleostomi</taxon>
        <taxon>Mammalia</taxon>
        <taxon>Eutheria</taxon>
        <taxon>Euarchontoglires</taxon>
        <taxon>Primates</taxon>
        <taxon>Haplorrhini</taxon>
        <taxon>Catarrhini</taxon>
        <taxon>Cercopithecidae</taxon>
        <taxon>Cercopithecinae</taxon>
        <taxon>Chlorocebus</taxon>
    </lineage>
</organism>